<feature type="transmembrane region" description="Helical" evidence="7">
    <location>
        <begin position="203"/>
        <end position="225"/>
    </location>
</feature>
<dbReference type="InterPro" id="IPR050171">
    <property type="entry name" value="MFS_Transporters"/>
</dbReference>
<evidence type="ECO:0000256" key="4">
    <source>
        <dbReference type="ARBA" id="ARBA00022692"/>
    </source>
</evidence>
<dbReference type="PROSITE" id="PS00216">
    <property type="entry name" value="SUGAR_TRANSPORT_1"/>
    <property type="match status" value="1"/>
</dbReference>
<dbReference type="Pfam" id="PF07690">
    <property type="entry name" value="MFS_1"/>
    <property type="match status" value="1"/>
</dbReference>
<dbReference type="PROSITE" id="PS50850">
    <property type="entry name" value="MFS"/>
    <property type="match status" value="1"/>
</dbReference>
<keyword evidence="3" id="KW-1003">Cell membrane</keyword>
<feature type="transmembrane region" description="Helical" evidence="7">
    <location>
        <begin position="270"/>
        <end position="288"/>
    </location>
</feature>
<dbReference type="EMBL" id="VOHM01000025">
    <property type="protein sequence ID" value="TWT22894.1"/>
    <property type="molecule type" value="Genomic_DNA"/>
</dbReference>
<dbReference type="Gene3D" id="1.20.1250.20">
    <property type="entry name" value="MFS general substrate transporter like domains"/>
    <property type="match status" value="2"/>
</dbReference>
<dbReference type="OrthoDB" id="5242249at2"/>
<dbReference type="InterPro" id="IPR036259">
    <property type="entry name" value="MFS_trans_sf"/>
</dbReference>
<dbReference type="Proteomes" id="UP000320791">
    <property type="component" value="Unassembled WGS sequence"/>
</dbReference>
<dbReference type="SUPFAM" id="SSF103473">
    <property type="entry name" value="MFS general substrate transporter"/>
    <property type="match status" value="1"/>
</dbReference>
<evidence type="ECO:0000256" key="3">
    <source>
        <dbReference type="ARBA" id="ARBA00022475"/>
    </source>
</evidence>
<name>A0A5C5U9T4_9CORY</name>
<proteinExistence type="predicted"/>
<evidence type="ECO:0000256" key="2">
    <source>
        <dbReference type="ARBA" id="ARBA00022448"/>
    </source>
</evidence>
<dbReference type="GO" id="GO:0005886">
    <property type="term" value="C:plasma membrane"/>
    <property type="evidence" value="ECO:0007669"/>
    <property type="project" value="UniProtKB-SubCell"/>
</dbReference>
<dbReference type="InterPro" id="IPR005829">
    <property type="entry name" value="Sugar_transporter_CS"/>
</dbReference>
<feature type="transmembrane region" description="Helical" evidence="7">
    <location>
        <begin position="237"/>
        <end position="258"/>
    </location>
</feature>
<keyword evidence="10" id="KW-1185">Reference proteome</keyword>
<dbReference type="GO" id="GO:0022857">
    <property type="term" value="F:transmembrane transporter activity"/>
    <property type="evidence" value="ECO:0007669"/>
    <property type="project" value="InterPro"/>
</dbReference>
<evidence type="ECO:0000256" key="1">
    <source>
        <dbReference type="ARBA" id="ARBA00004651"/>
    </source>
</evidence>
<feature type="transmembrane region" description="Helical" evidence="7">
    <location>
        <begin position="97"/>
        <end position="118"/>
    </location>
</feature>
<dbReference type="AlphaFoldDB" id="A0A5C5U9T4"/>
<reference evidence="9 10" key="1">
    <citation type="submission" date="2019-08" db="EMBL/GenBank/DDBJ databases">
        <authorList>
            <person name="Lei W."/>
        </authorList>
    </citation>
    <scope>NUCLEOTIDE SEQUENCE [LARGE SCALE GENOMIC DNA]</scope>
    <source>
        <strain evidence="9 10">CCUG 58627</strain>
    </source>
</reference>
<sequence length="384" mass="39995">MLPTWLRVALGLFAIAFGANVFAPLLPVYQRLEGLNATQVTWIFAIYVGGLVPALLIGGPLSDRLGRRALIRPALISSALGSIVIIGGGVGPQWLLTVGRCIAGIAVGLVMAAGAAWLKQVSTDSPQAGARRATIALSAGFGGGPLVGGVVAEWLPQPDLWPFLIHLALLALITPLVWNAPAPEVVVTQKRKLVPRTAFTARFIWAIAAWAPWVFGTATISFATLTSLVAMHTPAPIAFTGMIGALTMLTGVAVQPLAGRLGNSYVPPAIAGLSTATIGLICGAIVAWTLNPWLLLPTAVLLGASYGTMMVSGLREVEQLTPPDELGALIAAFYSLTYVGFFAPFALSILGPQFGYVTCLLIGAAVTFASIVPVTRVVRRTSEG</sequence>
<comment type="caution">
    <text evidence="9">The sequence shown here is derived from an EMBL/GenBank/DDBJ whole genome shotgun (WGS) entry which is preliminary data.</text>
</comment>
<keyword evidence="5 7" id="KW-1133">Transmembrane helix</keyword>
<gene>
    <name evidence="9" type="ORF">FRX94_10415</name>
</gene>
<dbReference type="InterPro" id="IPR011701">
    <property type="entry name" value="MFS"/>
</dbReference>
<feature type="transmembrane region" description="Helical" evidence="7">
    <location>
        <begin position="73"/>
        <end position="91"/>
    </location>
</feature>
<evidence type="ECO:0000256" key="7">
    <source>
        <dbReference type="SAM" id="Phobius"/>
    </source>
</evidence>
<dbReference type="PANTHER" id="PTHR23517">
    <property type="entry name" value="RESISTANCE PROTEIN MDTM, PUTATIVE-RELATED-RELATED"/>
    <property type="match status" value="1"/>
</dbReference>
<feature type="transmembrane region" description="Helical" evidence="7">
    <location>
        <begin position="163"/>
        <end position="182"/>
    </location>
</feature>
<evidence type="ECO:0000256" key="5">
    <source>
        <dbReference type="ARBA" id="ARBA00022989"/>
    </source>
</evidence>
<feature type="transmembrane region" description="Helical" evidence="7">
    <location>
        <begin position="130"/>
        <end position="151"/>
    </location>
</feature>
<keyword evidence="4 7" id="KW-0812">Transmembrane</keyword>
<dbReference type="RefSeq" id="WP_146325273.1">
    <property type="nucleotide sequence ID" value="NZ_BAABLR010000067.1"/>
</dbReference>
<dbReference type="PANTHER" id="PTHR23517:SF13">
    <property type="entry name" value="MAJOR FACILITATOR SUPERFAMILY MFS_1"/>
    <property type="match status" value="1"/>
</dbReference>
<feature type="transmembrane region" description="Helical" evidence="7">
    <location>
        <begin position="326"/>
        <end position="347"/>
    </location>
</feature>
<keyword evidence="6 7" id="KW-0472">Membrane</keyword>
<evidence type="ECO:0000313" key="10">
    <source>
        <dbReference type="Proteomes" id="UP000320791"/>
    </source>
</evidence>
<feature type="transmembrane region" description="Helical" evidence="7">
    <location>
        <begin position="353"/>
        <end position="374"/>
    </location>
</feature>
<comment type="subcellular location">
    <subcellularLocation>
        <location evidence="1">Cell membrane</location>
        <topology evidence="1">Multi-pass membrane protein</topology>
    </subcellularLocation>
</comment>
<evidence type="ECO:0000256" key="6">
    <source>
        <dbReference type="ARBA" id="ARBA00023136"/>
    </source>
</evidence>
<evidence type="ECO:0000313" key="9">
    <source>
        <dbReference type="EMBL" id="TWT22894.1"/>
    </source>
</evidence>
<evidence type="ECO:0000259" key="8">
    <source>
        <dbReference type="PROSITE" id="PS50850"/>
    </source>
</evidence>
<accession>A0A5C5U9T4</accession>
<organism evidence="9 10">
    <name type="scientific">Corynebacterium canis</name>
    <dbReference type="NCBI Taxonomy" id="679663"/>
    <lineage>
        <taxon>Bacteria</taxon>
        <taxon>Bacillati</taxon>
        <taxon>Actinomycetota</taxon>
        <taxon>Actinomycetes</taxon>
        <taxon>Mycobacteriales</taxon>
        <taxon>Corynebacteriaceae</taxon>
        <taxon>Corynebacterium</taxon>
    </lineage>
</organism>
<feature type="transmembrane region" description="Helical" evidence="7">
    <location>
        <begin position="42"/>
        <end position="61"/>
    </location>
</feature>
<keyword evidence="2" id="KW-0813">Transport</keyword>
<feature type="domain" description="Major facilitator superfamily (MFS) profile" evidence="8">
    <location>
        <begin position="4"/>
        <end position="382"/>
    </location>
</feature>
<feature type="transmembrane region" description="Helical" evidence="7">
    <location>
        <begin position="294"/>
        <end position="314"/>
    </location>
</feature>
<dbReference type="InterPro" id="IPR020846">
    <property type="entry name" value="MFS_dom"/>
</dbReference>
<protein>
    <submittedName>
        <fullName evidence="9">MFS transporter</fullName>
    </submittedName>
</protein>